<dbReference type="Gene3D" id="3.40.190.10">
    <property type="entry name" value="Periplasmic binding protein-like II"/>
    <property type="match status" value="1"/>
</dbReference>
<proteinExistence type="inferred from homology"/>
<name>A0A0D8FXN5_9ACTN</name>
<feature type="domain" description="Solute-binding protein family 5" evidence="5">
    <location>
        <begin position="114"/>
        <end position="534"/>
    </location>
</feature>
<dbReference type="STRING" id="1121877.FEAC_03570"/>
<dbReference type="AlphaFoldDB" id="A0A0D8FXN5"/>
<dbReference type="eggNOG" id="COG0747">
    <property type="taxonomic scope" value="Bacteria"/>
</dbReference>
<evidence type="ECO:0000313" key="7">
    <source>
        <dbReference type="Proteomes" id="UP000032336"/>
    </source>
</evidence>
<dbReference type="PANTHER" id="PTHR30290:SF10">
    <property type="entry name" value="PERIPLASMIC OLIGOPEPTIDE-BINDING PROTEIN-RELATED"/>
    <property type="match status" value="1"/>
</dbReference>
<evidence type="ECO:0000256" key="3">
    <source>
        <dbReference type="ARBA" id="ARBA00022448"/>
    </source>
</evidence>
<evidence type="ECO:0000259" key="5">
    <source>
        <dbReference type="Pfam" id="PF00496"/>
    </source>
</evidence>
<dbReference type="InterPro" id="IPR000914">
    <property type="entry name" value="SBP_5_dom"/>
</dbReference>
<comment type="similarity">
    <text evidence="2">Belongs to the bacterial solute-binding protein 5 family.</text>
</comment>
<protein>
    <submittedName>
        <fullName evidence="6">Periplasmic oligopeptide-binding protein</fullName>
    </submittedName>
</protein>
<dbReference type="Pfam" id="PF00496">
    <property type="entry name" value="SBP_bac_5"/>
    <property type="match status" value="1"/>
</dbReference>
<dbReference type="PIRSF" id="PIRSF002741">
    <property type="entry name" value="MppA"/>
    <property type="match status" value="1"/>
</dbReference>
<evidence type="ECO:0000256" key="2">
    <source>
        <dbReference type="ARBA" id="ARBA00005695"/>
    </source>
</evidence>
<sequence length="626" mass="67080">MGGIGEPMKKTSRRRTAAIIGTTAAAAMLLAACGSSSSTTKSSSTSTSTATTKVKGGTAYFAEGPGASPNYIFPLTPSTNFSVDNLARFQILMYRPLYFFGVGNKAELNTSLSLANTPVYSNNNKTVTITLKKYKWSNGESVTSRDVIFWMNLLKANKSAWAAYVPGAFPDNVVSYSAPNASTVVFQLNKSYSPTWFTYNELSQITPLPIAWDRTSLSQPAPSPTAANLPDTTTAGAVSVYKFLNAQAGDLSTYATSPIWSVVDGPWKLKSFTTAGKAVFVPNASYSGPVKPSLSQFVELPFTSTSAEFNVLRAGNNAITYGYLPVTDLSQKSYVESIGYKVNPWIDLGFDYWVENYNNPTYGPLFKQLYFRQALQHLVDQPAWITSFLKGYAVPSYSPVPLAPANPFADANSKTNPYPYSVTAAKNLLTSHGFKLVNGVMTCESPGTGATNCGAGVSRGLALNLNLQYANGNTSVTQEMDAYASAAKQAGINITLSSASFNTVITNAAPCTSSQASCKWEMENWAGGWEYSPDNYPSGGELFGAGSGSNFGSYSSSTANSLIAATHTSSNPQAALNAYQNYMVKQLPVIYQPSPDNSISLISSKLGGVTQNPYLNLTPETWYFTK</sequence>
<dbReference type="GO" id="GO:1904680">
    <property type="term" value="F:peptide transmembrane transporter activity"/>
    <property type="evidence" value="ECO:0007669"/>
    <property type="project" value="TreeGrafter"/>
</dbReference>
<evidence type="ECO:0000313" key="6">
    <source>
        <dbReference type="EMBL" id="KJE77985.1"/>
    </source>
</evidence>
<gene>
    <name evidence="6" type="primary">oppA</name>
    <name evidence="6" type="ORF">FEAC_03570</name>
</gene>
<dbReference type="PATRIC" id="fig|1121877.4.peg.388"/>
<comment type="subcellular location">
    <subcellularLocation>
        <location evidence="1">Cell envelope</location>
    </subcellularLocation>
</comment>
<dbReference type="GO" id="GO:0043190">
    <property type="term" value="C:ATP-binding cassette (ABC) transporter complex"/>
    <property type="evidence" value="ECO:0007669"/>
    <property type="project" value="InterPro"/>
</dbReference>
<keyword evidence="3" id="KW-0813">Transport</keyword>
<dbReference type="GO" id="GO:0030313">
    <property type="term" value="C:cell envelope"/>
    <property type="evidence" value="ECO:0007669"/>
    <property type="project" value="UniProtKB-SubCell"/>
</dbReference>
<dbReference type="InterPro" id="IPR039424">
    <property type="entry name" value="SBP_5"/>
</dbReference>
<dbReference type="Proteomes" id="UP000032336">
    <property type="component" value="Unassembled WGS sequence"/>
</dbReference>
<accession>A0A0D8FXN5</accession>
<dbReference type="GO" id="GO:0015833">
    <property type="term" value="P:peptide transport"/>
    <property type="evidence" value="ECO:0007669"/>
    <property type="project" value="TreeGrafter"/>
</dbReference>
<dbReference type="InterPro" id="IPR030678">
    <property type="entry name" value="Peptide/Ni-bd"/>
</dbReference>
<evidence type="ECO:0000256" key="4">
    <source>
        <dbReference type="ARBA" id="ARBA00022729"/>
    </source>
</evidence>
<comment type="caution">
    <text evidence="6">The sequence shown here is derived from an EMBL/GenBank/DDBJ whole genome shotgun (WGS) entry which is preliminary data.</text>
</comment>
<organism evidence="6 7">
    <name type="scientific">Ferrimicrobium acidiphilum DSM 19497</name>
    <dbReference type="NCBI Taxonomy" id="1121877"/>
    <lineage>
        <taxon>Bacteria</taxon>
        <taxon>Bacillati</taxon>
        <taxon>Actinomycetota</taxon>
        <taxon>Acidimicrobiia</taxon>
        <taxon>Acidimicrobiales</taxon>
        <taxon>Acidimicrobiaceae</taxon>
        <taxon>Ferrimicrobium</taxon>
    </lineage>
</organism>
<dbReference type="GO" id="GO:0042597">
    <property type="term" value="C:periplasmic space"/>
    <property type="evidence" value="ECO:0007669"/>
    <property type="project" value="UniProtKB-ARBA"/>
</dbReference>
<dbReference type="PANTHER" id="PTHR30290">
    <property type="entry name" value="PERIPLASMIC BINDING COMPONENT OF ABC TRANSPORTER"/>
    <property type="match status" value="1"/>
</dbReference>
<dbReference type="EMBL" id="JXUW01000002">
    <property type="protein sequence ID" value="KJE77985.1"/>
    <property type="molecule type" value="Genomic_DNA"/>
</dbReference>
<keyword evidence="7" id="KW-1185">Reference proteome</keyword>
<dbReference type="Gene3D" id="3.10.105.10">
    <property type="entry name" value="Dipeptide-binding Protein, Domain 3"/>
    <property type="match status" value="1"/>
</dbReference>
<keyword evidence="4" id="KW-0732">Signal</keyword>
<reference evidence="6 7" key="1">
    <citation type="submission" date="2015-01" db="EMBL/GenBank/DDBJ databases">
        <title>Draft genome of the acidophilic iron oxidizer Ferrimicrobium acidiphilum strain T23.</title>
        <authorList>
            <person name="Poehlein A."/>
            <person name="Eisen S."/>
            <person name="Schloemann M."/>
            <person name="Johnson B.D."/>
            <person name="Daniel R."/>
            <person name="Muehling M."/>
        </authorList>
    </citation>
    <scope>NUCLEOTIDE SEQUENCE [LARGE SCALE GENOMIC DNA]</scope>
    <source>
        <strain evidence="6 7">T23</strain>
    </source>
</reference>
<evidence type="ECO:0000256" key="1">
    <source>
        <dbReference type="ARBA" id="ARBA00004196"/>
    </source>
</evidence>
<dbReference type="SUPFAM" id="SSF53850">
    <property type="entry name" value="Periplasmic binding protein-like II"/>
    <property type="match status" value="1"/>
</dbReference>